<evidence type="ECO:0000313" key="5">
    <source>
        <dbReference type="EMBL" id="MFL9925255.1"/>
    </source>
</evidence>
<dbReference type="RefSeq" id="WP_408158556.1">
    <property type="nucleotide sequence ID" value="NZ_JAQQFM010000005.1"/>
</dbReference>
<dbReference type="EMBL" id="JAQQFM010000005">
    <property type="protein sequence ID" value="MFL9925255.1"/>
    <property type="molecule type" value="Genomic_DNA"/>
</dbReference>
<sequence>MHKTRTISDVMTRGVRTLGPDDSVILAAQAMDELNVGVLPICDGEELVGLVTDRDIVLRGVARNRASTTTRLRDIMSREVLWCYEDEPVDDVLDDMVQRQIRRLPVMDRARHLIGVVSLGDIAAKTQHAGMSDALGEISLPAAPARATSNNILSMASGGVKEHRHEDVPGSLSVDKWASEADADADIKPGRS</sequence>
<evidence type="ECO:0000313" key="6">
    <source>
        <dbReference type="Proteomes" id="UP001629246"/>
    </source>
</evidence>
<keyword evidence="1 2" id="KW-0129">CBS domain</keyword>
<evidence type="ECO:0000256" key="3">
    <source>
        <dbReference type="SAM" id="MobiDB-lite"/>
    </source>
</evidence>
<reference evidence="5 6" key="1">
    <citation type="journal article" date="2024" name="Chem. Sci.">
        <title>Discovery of megapolipeptins by genome mining of a Burkholderiales bacteria collection.</title>
        <authorList>
            <person name="Paulo B.S."/>
            <person name="Recchia M.J.J."/>
            <person name="Lee S."/>
            <person name="Fergusson C.H."/>
            <person name="Romanowski S.B."/>
            <person name="Hernandez A."/>
            <person name="Krull N."/>
            <person name="Liu D.Y."/>
            <person name="Cavanagh H."/>
            <person name="Bos A."/>
            <person name="Gray C.A."/>
            <person name="Murphy B.T."/>
            <person name="Linington R.G."/>
            <person name="Eustaquio A.S."/>
        </authorList>
    </citation>
    <scope>NUCLEOTIDE SEQUENCE [LARGE SCALE GENOMIC DNA]</scope>
    <source>
        <strain evidence="5 6">RL21-008-BIB-A</strain>
    </source>
</reference>
<organism evidence="5 6">
    <name type="scientific">Herbaspirillum lusitanum</name>
    <dbReference type="NCBI Taxonomy" id="213312"/>
    <lineage>
        <taxon>Bacteria</taxon>
        <taxon>Pseudomonadati</taxon>
        <taxon>Pseudomonadota</taxon>
        <taxon>Betaproteobacteria</taxon>
        <taxon>Burkholderiales</taxon>
        <taxon>Oxalobacteraceae</taxon>
        <taxon>Herbaspirillum</taxon>
    </lineage>
</organism>
<name>A0ABW9AA25_9BURK</name>
<keyword evidence="6" id="KW-1185">Reference proteome</keyword>
<dbReference type="PANTHER" id="PTHR43080">
    <property type="entry name" value="CBS DOMAIN-CONTAINING PROTEIN CBSX3, MITOCHONDRIAL"/>
    <property type="match status" value="1"/>
</dbReference>
<accession>A0ABW9AA25</accession>
<evidence type="ECO:0000256" key="1">
    <source>
        <dbReference type="ARBA" id="ARBA00023122"/>
    </source>
</evidence>
<dbReference type="PROSITE" id="PS51371">
    <property type="entry name" value="CBS"/>
    <property type="match status" value="2"/>
</dbReference>
<dbReference type="SUPFAM" id="SSF54631">
    <property type="entry name" value="CBS-domain pair"/>
    <property type="match status" value="1"/>
</dbReference>
<feature type="region of interest" description="Disordered" evidence="3">
    <location>
        <begin position="159"/>
        <end position="192"/>
    </location>
</feature>
<dbReference type="Pfam" id="PF00571">
    <property type="entry name" value="CBS"/>
    <property type="match status" value="2"/>
</dbReference>
<dbReference type="CDD" id="cd04622">
    <property type="entry name" value="CBS_pair_HRP1_like"/>
    <property type="match status" value="1"/>
</dbReference>
<dbReference type="InterPro" id="IPR046342">
    <property type="entry name" value="CBS_dom_sf"/>
</dbReference>
<evidence type="ECO:0000256" key="2">
    <source>
        <dbReference type="PROSITE-ProRule" id="PRU00703"/>
    </source>
</evidence>
<protein>
    <submittedName>
        <fullName evidence="5">CBS domain-containing protein</fullName>
    </submittedName>
</protein>
<feature type="domain" description="CBS" evidence="4">
    <location>
        <begin position="76"/>
        <end position="134"/>
    </location>
</feature>
<evidence type="ECO:0000259" key="4">
    <source>
        <dbReference type="PROSITE" id="PS51371"/>
    </source>
</evidence>
<dbReference type="InterPro" id="IPR051257">
    <property type="entry name" value="Diverse_CBS-Domain"/>
</dbReference>
<dbReference type="InterPro" id="IPR000644">
    <property type="entry name" value="CBS_dom"/>
</dbReference>
<dbReference type="PANTHER" id="PTHR43080:SF2">
    <property type="entry name" value="CBS DOMAIN-CONTAINING PROTEIN"/>
    <property type="match status" value="1"/>
</dbReference>
<proteinExistence type="predicted"/>
<dbReference type="SMART" id="SM00116">
    <property type="entry name" value="CBS"/>
    <property type="match status" value="2"/>
</dbReference>
<dbReference type="Gene3D" id="3.10.580.10">
    <property type="entry name" value="CBS-domain"/>
    <property type="match status" value="1"/>
</dbReference>
<dbReference type="Proteomes" id="UP001629246">
    <property type="component" value="Unassembled WGS sequence"/>
</dbReference>
<feature type="domain" description="CBS" evidence="4">
    <location>
        <begin position="11"/>
        <end position="67"/>
    </location>
</feature>
<gene>
    <name evidence="5" type="ORF">PQR62_13340</name>
</gene>
<comment type="caution">
    <text evidence="5">The sequence shown here is derived from an EMBL/GenBank/DDBJ whole genome shotgun (WGS) entry which is preliminary data.</text>
</comment>